<evidence type="ECO:0000256" key="2">
    <source>
        <dbReference type="ARBA" id="ARBA00023015"/>
    </source>
</evidence>
<keyword evidence="4" id="KW-0804">Transcription</keyword>
<evidence type="ECO:0000313" key="8">
    <source>
        <dbReference type="Proteomes" id="UP000464751"/>
    </source>
</evidence>
<keyword evidence="8" id="KW-1185">Reference proteome</keyword>
<evidence type="ECO:0000313" key="7">
    <source>
        <dbReference type="EMBL" id="QIB36277.1"/>
    </source>
</evidence>
<evidence type="ECO:0000256" key="4">
    <source>
        <dbReference type="ARBA" id="ARBA00023163"/>
    </source>
</evidence>
<dbReference type="InterPro" id="IPR038722">
    <property type="entry name" value="Ner_HTH_dom"/>
</dbReference>
<feature type="region of interest" description="Disordered" evidence="5">
    <location>
        <begin position="52"/>
        <end position="79"/>
    </location>
</feature>
<protein>
    <submittedName>
        <fullName evidence="7">Transcriptional regulator</fullName>
    </submittedName>
</protein>
<sequence length="79" mass="8890">MRGETLASLSVAHGYDLSAFSKALKRPWPAVEMIIATFLDLAPKHIWPSRYDTAGRPLRRPSNGRRMADARLRQKSRAA</sequence>
<keyword evidence="3" id="KW-0238">DNA-binding</keyword>
<feature type="domain" description="Ner winged helix-turn-helix DNA-binding" evidence="6">
    <location>
        <begin position="2"/>
        <end position="59"/>
    </location>
</feature>
<evidence type="ECO:0000256" key="1">
    <source>
        <dbReference type="ARBA" id="ARBA00006157"/>
    </source>
</evidence>
<dbReference type="AlphaFoldDB" id="A0A6P1YRY3"/>
<reference evidence="7 8" key="1">
    <citation type="submission" date="2020-02" db="EMBL/GenBank/DDBJ databases">
        <authorList>
            <person name="Li G."/>
        </authorList>
    </citation>
    <scope>NUCLEOTIDE SEQUENCE [LARGE SCALE GENOMIC DNA]</scope>
    <source>
        <strain evidence="7 8">DSM 102029</strain>
    </source>
</reference>
<accession>A0A6P1YRY3</accession>
<dbReference type="EMBL" id="CP048630">
    <property type="protein sequence ID" value="QIB36277.1"/>
    <property type="molecule type" value="Genomic_DNA"/>
</dbReference>
<dbReference type="KEGG" id="apra:G3A50_14510"/>
<comment type="similarity">
    <text evidence="1">Belongs to the ner transcriptional regulatory family.</text>
</comment>
<proteinExistence type="inferred from homology"/>
<evidence type="ECO:0000256" key="5">
    <source>
        <dbReference type="SAM" id="MobiDB-lite"/>
    </source>
</evidence>
<dbReference type="SUPFAM" id="SSF47413">
    <property type="entry name" value="lambda repressor-like DNA-binding domains"/>
    <property type="match status" value="1"/>
</dbReference>
<evidence type="ECO:0000259" key="6">
    <source>
        <dbReference type="Pfam" id="PF13693"/>
    </source>
</evidence>
<gene>
    <name evidence="7" type="ORF">G3A50_14510</name>
</gene>
<keyword evidence="2" id="KW-0805">Transcription regulation</keyword>
<evidence type="ECO:0000256" key="3">
    <source>
        <dbReference type="ARBA" id="ARBA00023125"/>
    </source>
</evidence>
<name>A0A6P1YRY3_9HYPH</name>
<dbReference type="Gene3D" id="1.10.260.40">
    <property type="entry name" value="lambda repressor-like DNA-binding domains"/>
    <property type="match status" value="1"/>
</dbReference>
<organism evidence="7 8">
    <name type="scientific">Ancylobacter pratisalsi</name>
    <dbReference type="NCBI Taxonomy" id="1745854"/>
    <lineage>
        <taxon>Bacteria</taxon>
        <taxon>Pseudomonadati</taxon>
        <taxon>Pseudomonadota</taxon>
        <taxon>Alphaproteobacteria</taxon>
        <taxon>Hyphomicrobiales</taxon>
        <taxon>Xanthobacteraceae</taxon>
        <taxon>Ancylobacter</taxon>
    </lineage>
</organism>
<dbReference type="Pfam" id="PF13693">
    <property type="entry name" value="HTH_35"/>
    <property type="match status" value="1"/>
</dbReference>
<dbReference type="InterPro" id="IPR010982">
    <property type="entry name" value="Lambda_DNA-bd_dom_sf"/>
</dbReference>
<dbReference type="GO" id="GO:0003677">
    <property type="term" value="F:DNA binding"/>
    <property type="evidence" value="ECO:0007669"/>
    <property type="project" value="UniProtKB-KW"/>
</dbReference>
<dbReference type="Proteomes" id="UP000464751">
    <property type="component" value="Chromosome"/>
</dbReference>